<comment type="caution">
    <text evidence="2">The sequence shown here is derived from an EMBL/GenBank/DDBJ whole genome shotgun (WGS) entry which is preliminary data.</text>
</comment>
<keyword evidence="1" id="KW-0472">Membrane</keyword>
<accession>A0A402WM56</accession>
<protein>
    <submittedName>
        <fullName evidence="2">Type-F conjugative transfer system protein TrbI</fullName>
    </submittedName>
</protein>
<dbReference type="NCBIfam" id="TIGR02744">
    <property type="entry name" value="TrbI_Ftype"/>
    <property type="match status" value="1"/>
</dbReference>
<dbReference type="Proteomes" id="UP000839530">
    <property type="component" value="Unassembled WGS sequence"/>
</dbReference>
<proteinExistence type="predicted"/>
<dbReference type="InterPro" id="IPR014115">
    <property type="entry name" value="TrbI_Ftype"/>
</dbReference>
<keyword evidence="1" id="KW-1133">Transmembrane helix</keyword>
<keyword evidence="1" id="KW-0812">Transmembrane</keyword>
<dbReference type="Pfam" id="PF09677">
    <property type="entry name" value="TrbI_Ftype"/>
    <property type="match status" value="1"/>
</dbReference>
<dbReference type="AlphaFoldDB" id="A0A402WM56"/>
<name>A0A402WM56_SALER</name>
<sequence length="138" mass="15410">MSEQNEKPYDVDTVRDGVQMLGWLTSRSVRIAACVLISQLVMTGITWVYMKSTTPEIVVFDMKGTIDLFMQQSAQLQLDEGKAKVLTTRFNAAMSSSLDEWQKSHNAIILVKPAAVSSLPDITSDIRSDIARRTQEGR</sequence>
<evidence type="ECO:0000256" key="1">
    <source>
        <dbReference type="SAM" id="Phobius"/>
    </source>
</evidence>
<reference evidence="2" key="1">
    <citation type="submission" date="2018-07" db="EMBL/GenBank/DDBJ databases">
        <authorList>
            <consortium name="GenomeTrakr network: Whole genome sequencing for foodborne pathogen traceback"/>
        </authorList>
    </citation>
    <scope>NUCLEOTIDE SEQUENCE [LARGE SCALE GENOMIC DNA]</scope>
    <source>
        <strain evidence="2">CFSAN048114</strain>
    </source>
</reference>
<gene>
    <name evidence="2" type="primary">trbI</name>
    <name evidence="2" type="ORF">A7E06_24985</name>
</gene>
<feature type="transmembrane region" description="Helical" evidence="1">
    <location>
        <begin position="29"/>
        <end position="50"/>
    </location>
</feature>
<evidence type="ECO:0000313" key="2">
    <source>
        <dbReference type="EMBL" id="MIV46657.1"/>
    </source>
</evidence>
<organism evidence="2">
    <name type="scientific">Salmonella enterica</name>
    <name type="common">Salmonella choleraesuis</name>
    <dbReference type="NCBI Taxonomy" id="28901"/>
    <lineage>
        <taxon>Bacteria</taxon>
        <taxon>Pseudomonadati</taxon>
        <taxon>Pseudomonadota</taxon>
        <taxon>Gammaproteobacteria</taxon>
        <taxon>Enterobacterales</taxon>
        <taxon>Enterobacteriaceae</taxon>
        <taxon>Salmonella</taxon>
    </lineage>
</organism>
<dbReference type="EMBL" id="RSUV01000026">
    <property type="protein sequence ID" value="MIV46657.1"/>
    <property type="molecule type" value="Genomic_DNA"/>
</dbReference>